<dbReference type="EMBL" id="GBRH01247424">
    <property type="protein sequence ID" value="JAD50471.1"/>
    <property type="molecule type" value="Transcribed_RNA"/>
</dbReference>
<reference evidence="1" key="2">
    <citation type="journal article" date="2015" name="Data Brief">
        <title>Shoot transcriptome of the giant reed, Arundo donax.</title>
        <authorList>
            <person name="Barrero R.A."/>
            <person name="Guerrero F.D."/>
            <person name="Moolhuijzen P."/>
            <person name="Goolsby J.A."/>
            <person name="Tidwell J."/>
            <person name="Bellgard S.E."/>
            <person name="Bellgard M.I."/>
        </authorList>
    </citation>
    <scope>NUCLEOTIDE SEQUENCE</scope>
    <source>
        <tissue evidence="1">Shoot tissue taken approximately 20 cm above the soil surface</tissue>
    </source>
</reference>
<evidence type="ECO:0000313" key="1">
    <source>
        <dbReference type="EMBL" id="JAD50471.1"/>
    </source>
</evidence>
<reference evidence="1" key="1">
    <citation type="submission" date="2014-09" db="EMBL/GenBank/DDBJ databases">
        <authorList>
            <person name="Magalhaes I.L.F."/>
            <person name="Oliveira U."/>
            <person name="Santos F.R."/>
            <person name="Vidigal T.H.D.A."/>
            <person name="Brescovit A.D."/>
            <person name="Santos A.J."/>
        </authorList>
    </citation>
    <scope>NUCLEOTIDE SEQUENCE</scope>
    <source>
        <tissue evidence="1">Shoot tissue taken approximately 20 cm above the soil surface</tissue>
    </source>
</reference>
<organism evidence="1">
    <name type="scientific">Arundo donax</name>
    <name type="common">Giant reed</name>
    <name type="synonym">Donax arundinaceus</name>
    <dbReference type="NCBI Taxonomy" id="35708"/>
    <lineage>
        <taxon>Eukaryota</taxon>
        <taxon>Viridiplantae</taxon>
        <taxon>Streptophyta</taxon>
        <taxon>Embryophyta</taxon>
        <taxon>Tracheophyta</taxon>
        <taxon>Spermatophyta</taxon>
        <taxon>Magnoliopsida</taxon>
        <taxon>Liliopsida</taxon>
        <taxon>Poales</taxon>
        <taxon>Poaceae</taxon>
        <taxon>PACMAD clade</taxon>
        <taxon>Arundinoideae</taxon>
        <taxon>Arundineae</taxon>
        <taxon>Arundo</taxon>
    </lineage>
</organism>
<protein>
    <submittedName>
        <fullName evidence="1">Uncharacterized protein</fullName>
    </submittedName>
</protein>
<sequence length="41" mass="4705">MCRVYILRVPTQFLLFLTHSKIMNSVALQMFALFASSLPIC</sequence>
<name>A0A0A9AH41_ARUDO</name>
<accession>A0A0A9AH41</accession>
<dbReference type="AlphaFoldDB" id="A0A0A9AH41"/>
<proteinExistence type="predicted"/>